<protein>
    <submittedName>
        <fullName evidence="8">Drug/metabolite transporter (DMT)-like permease</fullName>
    </submittedName>
</protein>
<evidence type="ECO:0000256" key="2">
    <source>
        <dbReference type="ARBA" id="ARBA00022475"/>
    </source>
</evidence>
<feature type="transmembrane region" description="Helical" evidence="6">
    <location>
        <begin position="245"/>
        <end position="269"/>
    </location>
</feature>
<dbReference type="Proteomes" id="UP000539075">
    <property type="component" value="Unassembled WGS sequence"/>
</dbReference>
<feature type="transmembrane region" description="Helical" evidence="6">
    <location>
        <begin position="275"/>
        <end position="293"/>
    </location>
</feature>
<comment type="subcellular location">
    <subcellularLocation>
        <location evidence="1">Cell membrane</location>
        <topology evidence="1">Multi-pass membrane protein</topology>
    </subcellularLocation>
</comment>
<feature type="domain" description="EamA" evidence="7">
    <location>
        <begin position="156"/>
        <end position="289"/>
    </location>
</feature>
<dbReference type="Pfam" id="PF00892">
    <property type="entry name" value="EamA"/>
    <property type="match status" value="2"/>
</dbReference>
<name>A0A7W8C4X8_9BACT</name>
<evidence type="ECO:0000256" key="3">
    <source>
        <dbReference type="ARBA" id="ARBA00022692"/>
    </source>
</evidence>
<evidence type="ECO:0000256" key="4">
    <source>
        <dbReference type="ARBA" id="ARBA00022989"/>
    </source>
</evidence>
<feature type="transmembrane region" description="Helical" evidence="6">
    <location>
        <begin position="217"/>
        <end position="238"/>
    </location>
</feature>
<evidence type="ECO:0000256" key="6">
    <source>
        <dbReference type="SAM" id="Phobius"/>
    </source>
</evidence>
<feature type="transmembrane region" description="Helical" evidence="6">
    <location>
        <begin position="125"/>
        <end position="145"/>
    </location>
</feature>
<feature type="transmembrane region" description="Helical" evidence="6">
    <location>
        <begin position="97"/>
        <end position="118"/>
    </location>
</feature>
<proteinExistence type="predicted"/>
<comment type="caution">
    <text evidence="8">The sequence shown here is derived from an EMBL/GenBank/DDBJ whole genome shotgun (WGS) entry which is preliminary data.</text>
</comment>
<dbReference type="PANTHER" id="PTHR32322">
    <property type="entry name" value="INNER MEMBRANE TRANSPORTER"/>
    <property type="match status" value="1"/>
</dbReference>
<feature type="transmembrane region" description="Helical" evidence="6">
    <location>
        <begin position="66"/>
        <end position="85"/>
    </location>
</feature>
<keyword evidence="9" id="KW-1185">Reference proteome</keyword>
<reference evidence="8 9" key="1">
    <citation type="submission" date="2020-08" db="EMBL/GenBank/DDBJ databases">
        <title>Genomic Encyclopedia of Type Strains, Phase IV (KMG-IV): sequencing the most valuable type-strain genomes for metagenomic binning, comparative biology and taxonomic classification.</title>
        <authorList>
            <person name="Goeker M."/>
        </authorList>
    </citation>
    <scope>NUCLEOTIDE SEQUENCE [LARGE SCALE GENOMIC DNA]</scope>
    <source>
        <strain evidence="8 9">DSM 11275</strain>
    </source>
</reference>
<keyword evidence="3 6" id="KW-0812">Transmembrane</keyword>
<dbReference type="SUPFAM" id="SSF103481">
    <property type="entry name" value="Multidrug resistance efflux transporter EmrE"/>
    <property type="match status" value="2"/>
</dbReference>
<feature type="domain" description="EamA" evidence="7">
    <location>
        <begin position="6"/>
        <end position="140"/>
    </location>
</feature>
<evidence type="ECO:0000256" key="5">
    <source>
        <dbReference type="ARBA" id="ARBA00023136"/>
    </source>
</evidence>
<keyword evidence="4 6" id="KW-1133">Transmembrane helix</keyword>
<feature type="transmembrane region" description="Helical" evidence="6">
    <location>
        <begin position="34"/>
        <end position="54"/>
    </location>
</feature>
<dbReference type="AlphaFoldDB" id="A0A7W8C4X8"/>
<dbReference type="InterPro" id="IPR050638">
    <property type="entry name" value="AA-Vitamin_Transporters"/>
</dbReference>
<keyword evidence="5 6" id="KW-0472">Membrane</keyword>
<dbReference type="InterPro" id="IPR000620">
    <property type="entry name" value="EamA_dom"/>
</dbReference>
<evidence type="ECO:0000256" key="1">
    <source>
        <dbReference type="ARBA" id="ARBA00004651"/>
    </source>
</evidence>
<gene>
    <name evidence="8" type="ORF">HNQ38_001935</name>
</gene>
<dbReference type="GO" id="GO:0005886">
    <property type="term" value="C:plasma membrane"/>
    <property type="evidence" value="ECO:0007669"/>
    <property type="project" value="UniProtKB-SubCell"/>
</dbReference>
<dbReference type="RefSeq" id="WP_183719702.1">
    <property type="nucleotide sequence ID" value="NZ_JACHGO010000005.1"/>
</dbReference>
<feature type="transmembrane region" description="Helical" evidence="6">
    <location>
        <begin position="151"/>
        <end position="173"/>
    </location>
</feature>
<evidence type="ECO:0000313" key="9">
    <source>
        <dbReference type="Proteomes" id="UP000539075"/>
    </source>
</evidence>
<accession>A0A7W8C4X8</accession>
<dbReference type="EMBL" id="JACHGO010000005">
    <property type="protein sequence ID" value="MBB5143835.1"/>
    <property type="molecule type" value="Genomic_DNA"/>
</dbReference>
<feature type="transmembrane region" description="Helical" evidence="6">
    <location>
        <begin position="185"/>
        <end position="205"/>
    </location>
</feature>
<evidence type="ECO:0000259" key="7">
    <source>
        <dbReference type="Pfam" id="PF00892"/>
    </source>
</evidence>
<organism evidence="8 9">
    <name type="scientific">Desulfovibrio intestinalis</name>
    <dbReference type="NCBI Taxonomy" id="58621"/>
    <lineage>
        <taxon>Bacteria</taxon>
        <taxon>Pseudomonadati</taxon>
        <taxon>Thermodesulfobacteriota</taxon>
        <taxon>Desulfovibrionia</taxon>
        <taxon>Desulfovibrionales</taxon>
        <taxon>Desulfovibrionaceae</taxon>
        <taxon>Desulfovibrio</taxon>
    </lineage>
</organism>
<evidence type="ECO:0000313" key="8">
    <source>
        <dbReference type="EMBL" id="MBB5143835.1"/>
    </source>
</evidence>
<feature type="transmembrane region" description="Helical" evidence="6">
    <location>
        <begin position="7"/>
        <end position="28"/>
    </location>
</feature>
<sequence length="325" mass="35755">MNKQLKAYSFLVMAMSIAGSAVVAGKLIISDVPIFLAAELGILFSLPFLFFPALRQGKSMWPSDSRTHMILLAQAVFGVVLYRIFMFWGLKYTSATAAGLVGSTAPVLIVILAVFVLCEKLSVPRIVGALCVSIGISVMNILPFLDDSTEAANAFMGNSLVMIAVFCEALFSVMSKSRCQPMSALLRAAIVSLYAFLCLLPLALYDACHYDFAQITTPSLLCLAYYGFFVSFLSYVFWFKGVASVPAGIAGLFTGFVPLSSVFFSRLILGEEITQAHWIGLFFVLTGIVYPCVPKHFLKYNPLKCIRKKYSCSSRLTLKWSIFKR</sequence>
<dbReference type="InterPro" id="IPR037185">
    <property type="entry name" value="EmrE-like"/>
</dbReference>
<dbReference type="PANTHER" id="PTHR32322:SF18">
    <property type="entry name" value="S-ADENOSYLMETHIONINE_S-ADENOSYLHOMOCYSTEINE TRANSPORTER"/>
    <property type="match status" value="1"/>
</dbReference>
<keyword evidence="2" id="KW-1003">Cell membrane</keyword>